<evidence type="ECO:0000256" key="2">
    <source>
        <dbReference type="ARBA" id="ARBA00005466"/>
    </source>
</evidence>
<evidence type="ECO:0000256" key="3">
    <source>
        <dbReference type="ARBA" id="ARBA00022630"/>
    </source>
</evidence>
<dbReference type="InterPro" id="IPR006094">
    <property type="entry name" value="Oxid_FAD_bind_N"/>
</dbReference>
<name>A0A6N7YW28_9PSEU</name>
<keyword evidence="8" id="KW-1185">Reference proteome</keyword>
<evidence type="ECO:0000313" key="8">
    <source>
        <dbReference type="Proteomes" id="UP000440096"/>
    </source>
</evidence>
<dbReference type="InterPro" id="IPR012951">
    <property type="entry name" value="BBE"/>
</dbReference>
<keyword evidence="4" id="KW-0274">FAD</keyword>
<dbReference type="InterPro" id="IPR036318">
    <property type="entry name" value="FAD-bd_PCMH-like_sf"/>
</dbReference>
<evidence type="ECO:0000313" key="7">
    <source>
        <dbReference type="EMBL" id="MTD52539.1"/>
    </source>
</evidence>
<dbReference type="InterPro" id="IPR016166">
    <property type="entry name" value="FAD-bd_PCMH"/>
</dbReference>
<accession>A0A6N7YW28</accession>
<dbReference type="GO" id="GO:0016491">
    <property type="term" value="F:oxidoreductase activity"/>
    <property type="evidence" value="ECO:0007669"/>
    <property type="project" value="UniProtKB-KW"/>
</dbReference>
<dbReference type="PROSITE" id="PS00862">
    <property type="entry name" value="OX2_COVAL_FAD"/>
    <property type="match status" value="1"/>
</dbReference>
<dbReference type="Gene3D" id="3.30.43.10">
    <property type="entry name" value="Uridine Diphospho-n-acetylenolpyruvylglucosamine Reductase, domain 2"/>
    <property type="match status" value="1"/>
</dbReference>
<sequence length="491" mass="51665">MADFRSLADPPSLSSRGKGLAVTDLTIRAFEDFPAAFKGPVLRPGDEGFAESRAIWNMRNAGHTPALIVQALDPQDVVAAVNYAREKGVPIAVRSGGHGVDAHAMPPDGLVIDTTKMKRVFVDEATGRATLEAGVLLGEMDAATQAHGLAVPAGVVSDTGVAGLALGGGIGHLSRRFGATVDSLLSIEVVTMDGAVRTVSADSEPDLFWGMRGAGHNLAIATSFTFQGHKVGPQVVSGIIVYSPEEAVKLCEGLDEAMRRTSREVSISSVFAQAPPIPGLPPELIGTPLLLAVVVYTGPVEDYEAAMGEINALATPMANMVAPKTWCETNSLLDAFQPSGRRYHSGGGYLPAMSAEVAQLVIDQVAAAPVPAGPATGCLINFPILGGALQEGDEDSCAFSRAGAAYVCEIVSMWDSEKADDEYAGWVDDSVRALAPQLTGTGYINLTADRGPDWLRTVYGSPEKWARLVQLKRKWDPDNLLAHNKNVLNAV</sequence>
<dbReference type="Pfam" id="PF08031">
    <property type="entry name" value="BBE"/>
    <property type="match status" value="1"/>
</dbReference>
<dbReference type="GO" id="GO:0071949">
    <property type="term" value="F:FAD binding"/>
    <property type="evidence" value="ECO:0007669"/>
    <property type="project" value="InterPro"/>
</dbReference>
<feature type="domain" description="FAD-binding PCMH-type" evidence="6">
    <location>
        <begin position="61"/>
        <end position="231"/>
    </location>
</feature>
<comment type="caution">
    <text evidence="7">The sequence shown here is derived from an EMBL/GenBank/DDBJ whole genome shotgun (WGS) entry which is preliminary data.</text>
</comment>
<dbReference type="Proteomes" id="UP000440096">
    <property type="component" value="Unassembled WGS sequence"/>
</dbReference>
<dbReference type="EMBL" id="WMBA01000001">
    <property type="protein sequence ID" value="MTD52539.1"/>
    <property type="molecule type" value="Genomic_DNA"/>
</dbReference>
<dbReference type="InterPro" id="IPR006093">
    <property type="entry name" value="Oxy_OxRdtase_FAD_BS"/>
</dbReference>
<comment type="cofactor">
    <cofactor evidence="1">
        <name>FAD</name>
        <dbReference type="ChEBI" id="CHEBI:57692"/>
    </cofactor>
</comment>
<dbReference type="Pfam" id="PF01565">
    <property type="entry name" value="FAD_binding_4"/>
    <property type="match status" value="1"/>
</dbReference>
<dbReference type="AlphaFoldDB" id="A0A6N7YW28"/>
<gene>
    <name evidence="7" type="ORF">GKO32_00865</name>
</gene>
<evidence type="ECO:0000256" key="4">
    <source>
        <dbReference type="ARBA" id="ARBA00022827"/>
    </source>
</evidence>
<dbReference type="Gene3D" id="3.30.465.10">
    <property type="match status" value="1"/>
</dbReference>
<evidence type="ECO:0000259" key="6">
    <source>
        <dbReference type="PROSITE" id="PS51387"/>
    </source>
</evidence>
<proteinExistence type="inferred from homology"/>
<dbReference type="PANTHER" id="PTHR42973">
    <property type="entry name" value="BINDING OXIDOREDUCTASE, PUTATIVE (AFU_ORTHOLOGUE AFUA_1G17690)-RELATED"/>
    <property type="match status" value="1"/>
</dbReference>
<dbReference type="InterPro" id="IPR016169">
    <property type="entry name" value="FAD-bd_PCMH_sub2"/>
</dbReference>
<comment type="similarity">
    <text evidence="2">Belongs to the oxygen-dependent FAD-linked oxidoreductase family.</text>
</comment>
<keyword evidence="3" id="KW-0285">Flavoprotein</keyword>
<protein>
    <submittedName>
        <fullName evidence="7">FAD-binding protein</fullName>
    </submittedName>
</protein>
<evidence type="ECO:0000256" key="1">
    <source>
        <dbReference type="ARBA" id="ARBA00001974"/>
    </source>
</evidence>
<dbReference type="OrthoDB" id="9775082at2"/>
<dbReference type="PROSITE" id="PS51387">
    <property type="entry name" value="FAD_PCMH"/>
    <property type="match status" value="1"/>
</dbReference>
<dbReference type="InterPro" id="IPR016167">
    <property type="entry name" value="FAD-bd_PCMH_sub1"/>
</dbReference>
<dbReference type="PANTHER" id="PTHR42973:SF39">
    <property type="entry name" value="FAD-BINDING PCMH-TYPE DOMAIN-CONTAINING PROTEIN"/>
    <property type="match status" value="1"/>
</dbReference>
<dbReference type="Gene3D" id="3.40.462.20">
    <property type="match status" value="1"/>
</dbReference>
<keyword evidence="5" id="KW-0560">Oxidoreductase</keyword>
<dbReference type="InterPro" id="IPR050416">
    <property type="entry name" value="FAD-linked_Oxidoreductase"/>
</dbReference>
<dbReference type="SUPFAM" id="SSF56176">
    <property type="entry name" value="FAD-binding/transporter-associated domain-like"/>
    <property type="match status" value="1"/>
</dbReference>
<evidence type="ECO:0000256" key="5">
    <source>
        <dbReference type="ARBA" id="ARBA00023002"/>
    </source>
</evidence>
<organism evidence="7 8">
    <name type="scientific">Amycolatopsis pithecellobii</name>
    <dbReference type="NCBI Taxonomy" id="664692"/>
    <lineage>
        <taxon>Bacteria</taxon>
        <taxon>Bacillati</taxon>
        <taxon>Actinomycetota</taxon>
        <taxon>Actinomycetes</taxon>
        <taxon>Pseudonocardiales</taxon>
        <taxon>Pseudonocardiaceae</taxon>
        <taxon>Amycolatopsis</taxon>
    </lineage>
</organism>
<reference evidence="7 8" key="1">
    <citation type="submission" date="2019-11" db="EMBL/GenBank/DDBJ databases">
        <title>Draft genome of Amycolatopsis RM579.</title>
        <authorList>
            <person name="Duangmal K."/>
            <person name="Mingma R."/>
        </authorList>
    </citation>
    <scope>NUCLEOTIDE SEQUENCE [LARGE SCALE GENOMIC DNA]</scope>
    <source>
        <strain evidence="7 8">RM579</strain>
    </source>
</reference>